<feature type="domain" description="Amino acid permease/ SLC12A" evidence="9">
    <location>
        <begin position="63"/>
        <end position="531"/>
    </location>
</feature>
<keyword evidence="2" id="KW-0813">Transport</keyword>
<evidence type="ECO:0000256" key="4">
    <source>
        <dbReference type="ARBA" id="ARBA00022970"/>
    </source>
</evidence>
<dbReference type="Gene3D" id="1.20.1740.10">
    <property type="entry name" value="Amino acid/polyamine transporter I"/>
    <property type="match status" value="1"/>
</dbReference>
<dbReference type="InterPro" id="IPR004841">
    <property type="entry name" value="AA-permease/SLC12A_dom"/>
</dbReference>
<keyword evidence="4" id="KW-0029">Amino-acid transport</keyword>
<feature type="region of interest" description="Disordered" evidence="7">
    <location>
        <begin position="1"/>
        <end position="20"/>
    </location>
</feature>
<dbReference type="InterPro" id="IPR050524">
    <property type="entry name" value="APC_YAT"/>
</dbReference>
<dbReference type="InterPro" id="IPR004840">
    <property type="entry name" value="Amino_acid_permease_CS"/>
</dbReference>
<feature type="transmembrane region" description="Helical" evidence="8">
    <location>
        <begin position="145"/>
        <end position="166"/>
    </location>
</feature>
<dbReference type="PIRSF" id="PIRSF006060">
    <property type="entry name" value="AA_transporter"/>
    <property type="match status" value="1"/>
</dbReference>
<feature type="transmembrane region" description="Helical" evidence="8">
    <location>
        <begin position="504"/>
        <end position="524"/>
    </location>
</feature>
<keyword evidence="3 8" id="KW-0812">Transmembrane</keyword>
<feature type="transmembrane region" description="Helical" evidence="8">
    <location>
        <begin position="63"/>
        <end position="81"/>
    </location>
</feature>
<feature type="transmembrane region" description="Helical" evidence="8">
    <location>
        <begin position="459"/>
        <end position="484"/>
    </location>
</feature>
<feature type="transmembrane region" description="Helical" evidence="8">
    <location>
        <begin position="417"/>
        <end position="438"/>
    </location>
</feature>
<evidence type="ECO:0000313" key="11">
    <source>
        <dbReference type="Proteomes" id="UP001219933"/>
    </source>
</evidence>
<organism evidence="10 11">
    <name type="scientific">Malassezia cuniculi</name>
    <dbReference type="NCBI Taxonomy" id="948313"/>
    <lineage>
        <taxon>Eukaryota</taxon>
        <taxon>Fungi</taxon>
        <taxon>Dikarya</taxon>
        <taxon>Basidiomycota</taxon>
        <taxon>Ustilaginomycotina</taxon>
        <taxon>Malasseziomycetes</taxon>
        <taxon>Malasseziales</taxon>
        <taxon>Malasseziaceae</taxon>
        <taxon>Malassezia</taxon>
    </lineage>
</organism>
<dbReference type="GO" id="GO:0015171">
    <property type="term" value="F:amino acid transmembrane transporter activity"/>
    <property type="evidence" value="ECO:0007669"/>
    <property type="project" value="TreeGrafter"/>
</dbReference>
<evidence type="ECO:0000256" key="6">
    <source>
        <dbReference type="ARBA" id="ARBA00023136"/>
    </source>
</evidence>
<evidence type="ECO:0000256" key="1">
    <source>
        <dbReference type="ARBA" id="ARBA00004141"/>
    </source>
</evidence>
<comment type="subcellular location">
    <subcellularLocation>
        <location evidence="1">Membrane</location>
        <topology evidence="1">Multi-pass membrane protein</topology>
    </subcellularLocation>
</comment>
<dbReference type="Proteomes" id="UP001219933">
    <property type="component" value="Chromosome 5"/>
</dbReference>
<keyword evidence="6 8" id="KW-0472">Membrane</keyword>
<keyword evidence="11" id="KW-1185">Reference proteome</keyword>
<feature type="transmembrane region" description="Helical" evidence="8">
    <location>
        <begin position="93"/>
        <end position="112"/>
    </location>
</feature>
<evidence type="ECO:0000259" key="9">
    <source>
        <dbReference type="Pfam" id="PF00324"/>
    </source>
</evidence>
<sequence length="571" mass="62217">MGSEHYGLEPSYAGELNAEKGGKPEVLGDTDYANATVAVETGDGGIAVVPEKTALKRTLHSRHIQFIALGGSIGTGLFVGSGPDLAQGGPASIIINFTLVGTMIISVVFALGELGAVLPVTGAFSTYASRFIDPAWGFAMGWNYYMQWLIVLPLEYTVSVIVLRYSDWVDRTDVVPRGVWVVIFLFIITFINLFGVKGYGEFEFAATFIKVITIIGFIIFGIVATCGGVKGGKYDTYQGAHTWYDPGAFNNGFKGFCYIFNTAAFAFAGTELVGLAAAETANPRKTLPKAAKQVCIRVVLFYVVSLLLVTFLVPYNDPRLQDGHGPSTSPFVIALSDAGQRGLASVLNTVILISTLSVANSAVYGSSRTLLALAQQGLAPRFLAYVDRQGRPIICVLISLVFGALAFLIYSSSESTVFSWLLGLSGLSTIFSWGSICLSHIRFRMAWLKQGNTLRALPWASPLGIYGSIFGFIFNVLVLVANFYVYIWPIGEGSMTKTDRAYTFFQNMLAVPVVLCFFLAWKIIKRTRVLSISEMDVHTGRRDPVPEEVLEQERAEARALPLWKKIIDAIF</sequence>
<keyword evidence="5 8" id="KW-1133">Transmembrane helix</keyword>
<evidence type="ECO:0000313" key="10">
    <source>
        <dbReference type="EMBL" id="WFD36847.1"/>
    </source>
</evidence>
<feature type="transmembrane region" description="Helical" evidence="8">
    <location>
        <begin position="392"/>
        <end position="411"/>
    </location>
</feature>
<feature type="transmembrane region" description="Helical" evidence="8">
    <location>
        <begin position="208"/>
        <end position="229"/>
    </location>
</feature>
<evidence type="ECO:0000256" key="8">
    <source>
        <dbReference type="SAM" id="Phobius"/>
    </source>
</evidence>
<feature type="transmembrane region" description="Helical" evidence="8">
    <location>
        <begin position="178"/>
        <end position="196"/>
    </location>
</feature>
<feature type="transmembrane region" description="Helical" evidence="8">
    <location>
        <begin position="294"/>
        <end position="315"/>
    </location>
</feature>
<feature type="transmembrane region" description="Helical" evidence="8">
    <location>
        <begin position="350"/>
        <end position="371"/>
    </location>
</feature>
<evidence type="ECO:0000256" key="2">
    <source>
        <dbReference type="ARBA" id="ARBA00022448"/>
    </source>
</evidence>
<dbReference type="PANTHER" id="PTHR43341">
    <property type="entry name" value="AMINO ACID PERMEASE"/>
    <property type="match status" value="1"/>
</dbReference>
<dbReference type="GO" id="GO:0016020">
    <property type="term" value="C:membrane"/>
    <property type="evidence" value="ECO:0007669"/>
    <property type="project" value="UniProtKB-SubCell"/>
</dbReference>
<evidence type="ECO:0000256" key="7">
    <source>
        <dbReference type="SAM" id="MobiDB-lite"/>
    </source>
</evidence>
<name>A0AAF0F1U6_9BASI</name>
<dbReference type="AlphaFoldDB" id="A0AAF0F1U6"/>
<proteinExistence type="predicted"/>
<dbReference type="FunFam" id="1.20.1740.10:FF:000017">
    <property type="entry name" value="Amino acid permease"/>
    <property type="match status" value="1"/>
</dbReference>
<dbReference type="PROSITE" id="PS00218">
    <property type="entry name" value="AMINO_ACID_PERMEASE_1"/>
    <property type="match status" value="1"/>
</dbReference>
<dbReference type="Pfam" id="PF00324">
    <property type="entry name" value="AA_permease"/>
    <property type="match status" value="1"/>
</dbReference>
<evidence type="ECO:0000256" key="5">
    <source>
        <dbReference type="ARBA" id="ARBA00022989"/>
    </source>
</evidence>
<dbReference type="PANTHER" id="PTHR43341:SF1">
    <property type="entry name" value="GENERAL AMINO-ACID PERMEASE GAP1"/>
    <property type="match status" value="1"/>
</dbReference>
<gene>
    <name evidence="10" type="ORF">MCUN1_003737</name>
</gene>
<evidence type="ECO:0000256" key="3">
    <source>
        <dbReference type="ARBA" id="ARBA00022692"/>
    </source>
</evidence>
<protein>
    <recommendedName>
        <fullName evidence="9">Amino acid permease/ SLC12A domain-containing protein</fullName>
    </recommendedName>
</protein>
<reference evidence="10" key="1">
    <citation type="submission" date="2023-03" db="EMBL/GenBank/DDBJ databases">
        <title>Mating type loci evolution in Malassezia.</title>
        <authorList>
            <person name="Coelho M.A."/>
        </authorList>
    </citation>
    <scope>NUCLEOTIDE SEQUENCE</scope>
    <source>
        <strain evidence="10">CBS 11721</strain>
    </source>
</reference>
<dbReference type="EMBL" id="CP119881">
    <property type="protein sequence ID" value="WFD36847.1"/>
    <property type="molecule type" value="Genomic_DNA"/>
</dbReference>
<accession>A0AAF0F1U6</accession>